<feature type="compositionally biased region" description="Low complexity" evidence="1">
    <location>
        <begin position="55"/>
        <end position="66"/>
    </location>
</feature>
<organism evidence="2 3">
    <name type="scientific">Elysia chlorotica</name>
    <name type="common">Eastern emerald elysia</name>
    <name type="synonym">Sea slug</name>
    <dbReference type="NCBI Taxonomy" id="188477"/>
    <lineage>
        <taxon>Eukaryota</taxon>
        <taxon>Metazoa</taxon>
        <taxon>Spiralia</taxon>
        <taxon>Lophotrochozoa</taxon>
        <taxon>Mollusca</taxon>
        <taxon>Gastropoda</taxon>
        <taxon>Heterobranchia</taxon>
        <taxon>Euthyneura</taxon>
        <taxon>Panpulmonata</taxon>
        <taxon>Sacoglossa</taxon>
        <taxon>Placobranchoidea</taxon>
        <taxon>Plakobranchidae</taxon>
        <taxon>Elysia</taxon>
    </lineage>
</organism>
<protein>
    <submittedName>
        <fullName evidence="2">Uncharacterized protein</fullName>
    </submittedName>
</protein>
<dbReference type="EMBL" id="RQTK01000622">
    <property type="protein sequence ID" value="RUS76940.1"/>
    <property type="molecule type" value="Genomic_DNA"/>
</dbReference>
<comment type="caution">
    <text evidence="2">The sequence shown here is derived from an EMBL/GenBank/DDBJ whole genome shotgun (WGS) entry which is preliminary data.</text>
</comment>
<evidence type="ECO:0000313" key="2">
    <source>
        <dbReference type="EMBL" id="RUS76940.1"/>
    </source>
</evidence>
<keyword evidence="3" id="KW-1185">Reference proteome</keyword>
<sequence length="125" mass="12351">MMAPGQFSQAPASLAPGQFHGQFAATPASSHAGHAGFAQFPPLQNGTGAGSNVNAFGMPAASSAFGGAPGGFPGQQSMMPGQQMAAGGWGQMGFPAQPMANPFMNAAASMQNQVPPPSGSSNPFL</sequence>
<name>A0A433T5S3_ELYCH</name>
<proteinExistence type="predicted"/>
<gene>
    <name evidence="2" type="ORF">EGW08_015289</name>
</gene>
<reference evidence="2 3" key="1">
    <citation type="submission" date="2019-01" db="EMBL/GenBank/DDBJ databases">
        <title>A draft genome assembly of the solar-powered sea slug Elysia chlorotica.</title>
        <authorList>
            <person name="Cai H."/>
            <person name="Li Q."/>
            <person name="Fang X."/>
            <person name="Li J."/>
            <person name="Curtis N.E."/>
            <person name="Altenburger A."/>
            <person name="Shibata T."/>
            <person name="Feng M."/>
            <person name="Maeda T."/>
            <person name="Schwartz J.A."/>
            <person name="Shigenobu S."/>
            <person name="Lundholm N."/>
            <person name="Nishiyama T."/>
            <person name="Yang H."/>
            <person name="Hasebe M."/>
            <person name="Li S."/>
            <person name="Pierce S.K."/>
            <person name="Wang J."/>
        </authorList>
    </citation>
    <scope>NUCLEOTIDE SEQUENCE [LARGE SCALE GENOMIC DNA]</scope>
    <source>
        <strain evidence="2">EC2010</strain>
        <tissue evidence="2">Whole organism of an adult</tissue>
    </source>
</reference>
<feature type="compositionally biased region" description="Low complexity" evidence="1">
    <location>
        <begin position="74"/>
        <end position="86"/>
    </location>
</feature>
<accession>A0A433T5S3</accession>
<feature type="compositionally biased region" description="Polar residues" evidence="1">
    <location>
        <begin position="42"/>
        <end position="54"/>
    </location>
</feature>
<dbReference type="Proteomes" id="UP000271974">
    <property type="component" value="Unassembled WGS sequence"/>
</dbReference>
<feature type="region of interest" description="Disordered" evidence="1">
    <location>
        <begin position="19"/>
        <end position="92"/>
    </location>
</feature>
<dbReference type="AlphaFoldDB" id="A0A433T5S3"/>
<evidence type="ECO:0000313" key="3">
    <source>
        <dbReference type="Proteomes" id="UP000271974"/>
    </source>
</evidence>
<evidence type="ECO:0000256" key="1">
    <source>
        <dbReference type="SAM" id="MobiDB-lite"/>
    </source>
</evidence>